<dbReference type="Proteomes" id="UP000004947">
    <property type="component" value="Unassembled WGS sequence"/>
</dbReference>
<dbReference type="EMBL" id="ABCK01000054">
    <property type="protein sequence ID" value="EDM24748.1"/>
    <property type="molecule type" value="Genomic_DNA"/>
</dbReference>
<proteinExistence type="predicted"/>
<keyword evidence="1" id="KW-1133">Transmembrane helix</keyword>
<organism evidence="2 3">
    <name type="scientific">Lentisphaera araneosa HTCC2155</name>
    <dbReference type="NCBI Taxonomy" id="313628"/>
    <lineage>
        <taxon>Bacteria</taxon>
        <taxon>Pseudomonadati</taxon>
        <taxon>Lentisphaerota</taxon>
        <taxon>Lentisphaeria</taxon>
        <taxon>Lentisphaerales</taxon>
        <taxon>Lentisphaeraceae</taxon>
        <taxon>Lentisphaera</taxon>
    </lineage>
</organism>
<accession>A6DUF0</accession>
<evidence type="ECO:0000256" key="1">
    <source>
        <dbReference type="SAM" id="Phobius"/>
    </source>
</evidence>
<keyword evidence="3" id="KW-1185">Reference proteome</keyword>
<keyword evidence="1" id="KW-0472">Membrane</keyword>
<name>A6DUF0_9BACT</name>
<reference evidence="2 3" key="1">
    <citation type="journal article" date="2010" name="J. Bacteriol.">
        <title>Genome sequence of Lentisphaera araneosa HTCC2155T, the type species of the order Lentisphaerales in the phylum Lentisphaerae.</title>
        <authorList>
            <person name="Thrash J.C."/>
            <person name="Cho J.C."/>
            <person name="Vergin K.L."/>
            <person name="Morris R.M."/>
            <person name="Giovannoni S.J."/>
        </authorList>
    </citation>
    <scope>NUCLEOTIDE SEQUENCE [LARGE SCALE GENOMIC DNA]</scope>
    <source>
        <strain evidence="2 3">HTCC2155</strain>
    </source>
</reference>
<gene>
    <name evidence="2" type="ORF">LNTAR_02654</name>
</gene>
<feature type="transmembrane region" description="Helical" evidence="1">
    <location>
        <begin position="12"/>
        <end position="29"/>
    </location>
</feature>
<feature type="non-terminal residue" evidence="2">
    <location>
        <position position="1"/>
    </location>
</feature>
<sequence length="49" mass="5538">TAKALTAPKHIAVNKNFFIVLPLLFMLGLDNFTRSKYPPQDFFAETSSH</sequence>
<protein>
    <submittedName>
        <fullName evidence="2">Uncharacterized protein</fullName>
    </submittedName>
</protein>
<keyword evidence="1" id="KW-0812">Transmembrane</keyword>
<evidence type="ECO:0000313" key="2">
    <source>
        <dbReference type="EMBL" id="EDM24748.1"/>
    </source>
</evidence>
<dbReference type="AlphaFoldDB" id="A6DUF0"/>
<evidence type="ECO:0000313" key="3">
    <source>
        <dbReference type="Proteomes" id="UP000004947"/>
    </source>
</evidence>
<comment type="caution">
    <text evidence="2">The sequence shown here is derived from an EMBL/GenBank/DDBJ whole genome shotgun (WGS) entry which is preliminary data.</text>
</comment>